<evidence type="ECO:0000256" key="7">
    <source>
        <dbReference type="PIRSR" id="PIRSR001434-2"/>
    </source>
</evidence>
<dbReference type="GO" id="GO:0030170">
    <property type="term" value="F:pyridoxal phosphate binding"/>
    <property type="evidence" value="ECO:0007669"/>
    <property type="project" value="InterPro"/>
</dbReference>
<keyword evidence="2 7" id="KW-0663">Pyridoxal phosphate</keyword>
<comment type="catalytic activity">
    <reaction evidence="4">
        <text>O-succinyl-L-homoserine + L-cysteine = L,L-cystathionine + succinate + H(+)</text>
        <dbReference type="Rhea" id="RHEA:20397"/>
        <dbReference type="ChEBI" id="CHEBI:15378"/>
        <dbReference type="ChEBI" id="CHEBI:30031"/>
        <dbReference type="ChEBI" id="CHEBI:35235"/>
        <dbReference type="ChEBI" id="CHEBI:57661"/>
        <dbReference type="ChEBI" id="CHEBI:58161"/>
    </reaction>
</comment>
<dbReference type="InterPro" id="IPR054542">
    <property type="entry name" value="Cys_met_metab_PP"/>
</dbReference>
<evidence type="ECO:0000256" key="1">
    <source>
        <dbReference type="ARBA" id="ARBA00001933"/>
    </source>
</evidence>
<dbReference type="CDD" id="cd00614">
    <property type="entry name" value="CGS_like"/>
    <property type="match status" value="1"/>
</dbReference>
<comment type="pathway">
    <text evidence="3">Amino-acid biosynthesis; L-methionine biosynthesis via de novo pathway; L-cystathionine from O-succinyl-L-homoserine: step 1/1.</text>
</comment>
<keyword evidence="10" id="KW-1185">Reference proteome</keyword>
<name>A0A9Q1HAT0_HOLLE</name>
<evidence type="ECO:0000256" key="4">
    <source>
        <dbReference type="ARBA" id="ARBA00093222"/>
    </source>
</evidence>
<evidence type="ECO:0000256" key="8">
    <source>
        <dbReference type="RuleBase" id="RU362118"/>
    </source>
</evidence>
<dbReference type="GO" id="GO:0009086">
    <property type="term" value="P:methionine biosynthetic process"/>
    <property type="evidence" value="ECO:0007669"/>
    <property type="project" value="UniProtKB-ARBA"/>
</dbReference>
<dbReference type="PANTHER" id="PTHR11808">
    <property type="entry name" value="TRANS-SULFURATION ENZYME FAMILY MEMBER"/>
    <property type="match status" value="1"/>
</dbReference>
<dbReference type="EMBL" id="JAIZAY010000005">
    <property type="protein sequence ID" value="KAJ8042312.1"/>
    <property type="molecule type" value="Genomic_DNA"/>
</dbReference>
<sequence>MGDDAKKLRVNTTLNVDDSRFTRKMEEIRDYRDDVSMDTVAVSCQPRLMGQEYCFPVVPSISVSSTFQFKKAELYSECLANGYIYNRLANHSVEVAAHAINSLEGGDGAILFSSGMCAITTTLLAILQSGDHVIAPDPVYAGVFTFFKHMAPRYGIECTFVPACNIEEYRKAIKPNTKLFYGETPTNPTLSVLDLDEFAAISKSVPNAISVVDSTFASPYNIQTLRHGVDVVVHSTTKYLGGHHDHMGGVMCTSDRKLFFYISEFQKQLGTIQGAFDAFLLMRGIKTLAVRMEKHAANAMKVATFLESHPKVSRVYYPGLKSHPYHEVAKKQMKTYSGMVVFEMPDKESARKLVNALKIVLLAVSLGGVESLIEHPASMTHGDYLMSDEERAKSGITEGLVRLSVGIEDGDDLVKDFSQALDQV</sequence>
<evidence type="ECO:0000256" key="6">
    <source>
        <dbReference type="ARBA" id="ARBA00093596"/>
    </source>
</evidence>
<comment type="similarity">
    <text evidence="8">Belongs to the trans-sulfuration enzymes family.</text>
</comment>
<dbReference type="PROSITE" id="PS00868">
    <property type="entry name" value="CYS_MET_METAB_PP"/>
    <property type="match status" value="1"/>
</dbReference>
<dbReference type="EC" id="2.5.1.160" evidence="6"/>
<dbReference type="Gene3D" id="3.90.1150.10">
    <property type="entry name" value="Aspartate Aminotransferase, domain 1"/>
    <property type="match status" value="1"/>
</dbReference>
<proteinExistence type="inferred from homology"/>
<dbReference type="Gene3D" id="3.40.640.10">
    <property type="entry name" value="Type I PLP-dependent aspartate aminotransferase-like (Major domain)"/>
    <property type="match status" value="1"/>
</dbReference>
<comment type="caution">
    <text evidence="9">The sequence shown here is derived from an EMBL/GenBank/DDBJ whole genome shotgun (WGS) entry which is preliminary data.</text>
</comment>
<dbReference type="AlphaFoldDB" id="A0A9Q1HAT0"/>
<evidence type="ECO:0000313" key="10">
    <source>
        <dbReference type="Proteomes" id="UP001152320"/>
    </source>
</evidence>
<dbReference type="InterPro" id="IPR015422">
    <property type="entry name" value="PyrdxlP-dep_Trfase_small"/>
</dbReference>
<dbReference type="GO" id="GO:0005737">
    <property type="term" value="C:cytoplasm"/>
    <property type="evidence" value="ECO:0007669"/>
    <property type="project" value="TreeGrafter"/>
</dbReference>
<evidence type="ECO:0000313" key="9">
    <source>
        <dbReference type="EMBL" id="KAJ8042312.1"/>
    </source>
</evidence>
<dbReference type="FunFam" id="3.90.1150.10:FF:000033">
    <property type="entry name" value="Cystathionine gamma-synthase"/>
    <property type="match status" value="1"/>
</dbReference>
<comment type="catalytic activity">
    <reaction evidence="5">
        <text>O-phospho-L-homoserine + L-cysteine = L,L-cystathionine + phosphate</text>
        <dbReference type="Rhea" id="RHEA:80891"/>
        <dbReference type="ChEBI" id="CHEBI:35235"/>
        <dbReference type="ChEBI" id="CHEBI:43474"/>
        <dbReference type="ChEBI" id="CHEBI:57590"/>
        <dbReference type="ChEBI" id="CHEBI:58161"/>
        <dbReference type="EC" id="2.5.1.160"/>
    </reaction>
</comment>
<feature type="modified residue" description="N6-(pyridoxal phosphate)lysine" evidence="7">
    <location>
        <position position="238"/>
    </location>
</feature>
<gene>
    <name evidence="9" type="ORF">HOLleu_13334</name>
</gene>
<dbReference type="SUPFAM" id="SSF53383">
    <property type="entry name" value="PLP-dependent transferases"/>
    <property type="match status" value="1"/>
</dbReference>
<dbReference type="InterPro" id="IPR015424">
    <property type="entry name" value="PyrdxlP-dep_Trfase"/>
</dbReference>
<evidence type="ECO:0000256" key="2">
    <source>
        <dbReference type="ARBA" id="ARBA00022898"/>
    </source>
</evidence>
<reference evidence="9" key="1">
    <citation type="submission" date="2021-10" db="EMBL/GenBank/DDBJ databases">
        <title>Tropical sea cucumber genome reveals ecological adaptation and Cuvierian tubules defense mechanism.</title>
        <authorList>
            <person name="Chen T."/>
        </authorList>
    </citation>
    <scope>NUCLEOTIDE SEQUENCE</scope>
    <source>
        <strain evidence="9">Nanhai2018</strain>
        <tissue evidence="9">Muscle</tissue>
    </source>
</reference>
<dbReference type="GO" id="GO:0019346">
    <property type="term" value="P:transsulfuration"/>
    <property type="evidence" value="ECO:0007669"/>
    <property type="project" value="InterPro"/>
</dbReference>
<dbReference type="PIRSF" id="PIRSF001434">
    <property type="entry name" value="CGS"/>
    <property type="match status" value="1"/>
</dbReference>
<comment type="cofactor">
    <cofactor evidence="1 8">
        <name>pyridoxal 5'-phosphate</name>
        <dbReference type="ChEBI" id="CHEBI:597326"/>
    </cofactor>
</comment>
<organism evidence="9 10">
    <name type="scientific">Holothuria leucospilota</name>
    <name type="common">Black long sea cucumber</name>
    <name type="synonym">Mertensiothuria leucospilota</name>
    <dbReference type="NCBI Taxonomy" id="206669"/>
    <lineage>
        <taxon>Eukaryota</taxon>
        <taxon>Metazoa</taxon>
        <taxon>Echinodermata</taxon>
        <taxon>Eleutherozoa</taxon>
        <taxon>Echinozoa</taxon>
        <taxon>Holothuroidea</taxon>
        <taxon>Aspidochirotacea</taxon>
        <taxon>Aspidochirotida</taxon>
        <taxon>Holothuriidae</taxon>
        <taxon>Holothuria</taxon>
    </lineage>
</organism>
<dbReference type="OrthoDB" id="3512640at2759"/>
<evidence type="ECO:0000256" key="5">
    <source>
        <dbReference type="ARBA" id="ARBA00093261"/>
    </source>
</evidence>
<dbReference type="GO" id="GO:0016846">
    <property type="term" value="F:carbon-sulfur lyase activity"/>
    <property type="evidence" value="ECO:0007669"/>
    <property type="project" value="TreeGrafter"/>
</dbReference>
<dbReference type="InterPro" id="IPR000277">
    <property type="entry name" value="Cys/Met-Metab_PyrdxlP-dep_enz"/>
</dbReference>
<dbReference type="PANTHER" id="PTHR11808:SF80">
    <property type="entry name" value="CYSTATHIONINE GAMMA-LYASE"/>
    <property type="match status" value="1"/>
</dbReference>
<accession>A0A9Q1HAT0</accession>
<evidence type="ECO:0000256" key="3">
    <source>
        <dbReference type="ARBA" id="ARBA00060510"/>
    </source>
</evidence>
<dbReference type="InterPro" id="IPR015421">
    <property type="entry name" value="PyrdxlP-dep_Trfase_major"/>
</dbReference>
<dbReference type="Proteomes" id="UP001152320">
    <property type="component" value="Chromosome 5"/>
</dbReference>
<dbReference type="Pfam" id="PF01053">
    <property type="entry name" value="Cys_Met_Meta_PP"/>
    <property type="match status" value="1"/>
</dbReference>
<dbReference type="FunFam" id="3.40.640.10:FF:000046">
    <property type="entry name" value="Cystathionine gamma-lyase"/>
    <property type="match status" value="1"/>
</dbReference>
<protein>
    <recommendedName>
        <fullName evidence="6">plant cystathionine gamma-synthase</fullName>
        <ecNumber evidence="6">2.5.1.160</ecNumber>
    </recommendedName>
</protein>